<evidence type="ECO:0000256" key="5">
    <source>
        <dbReference type="ARBA" id="ARBA00022824"/>
    </source>
</evidence>
<keyword evidence="7 10" id="KW-0503">Monooxygenase</keyword>
<dbReference type="PRINTS" id="PR00385">
    <property type="entry name" value="P450"/>
</dbReference>
<organism evidence="12 13">
    <name type="scientific">Daphnia sinensis</name>
    <dbReference type="NCBI Taxonomy" id="1820382"/>
    <lineage>
        <taxon>Eukaryota</taxon>
        <taxon>Metazoa</taxon>
        <taxon>Ecdysozoa</taxon>
        <taxon>Arthropoda</taxon>
        <taxon>Crustacea</taxon>
        <taxon>Branchiopoda</taxon>
        <taxon>Diplostraca</taxon>
        <taxon>Cladocera</taxon>
        <taxon>Anomopoda</taxon>
        <taxon>Daphniidae</taxon>
        <taxon>Daphnia</taxon>
        <taxon>Daphnia similis group</taxon>
    </lineage>
</organism>
<dbReference type="InterPro" id="IPR050196">
    <property type="entry name" value="Cytochrome_P450_Monoox"/>
</dbReference>
<dbReference type="GO" id="GO:0004497">
    <property type="term" value="F:monooxygenase activity"/>
    <property type="evidence" value="ECO:0007669"/>
    <property type="project" value="UniProtKB-KW"/>
</dbReference>
<keyword evidence="6 9" id="KW-0408">Iron</keyword>
<name>A0AAD5LIB8_9CRUS</name>
<keyword evidence="4 9" id="KW-0349">Heme</keyword>
<dbReference type="GO" id="GO:0005789">
    <property type="term" value="C:endoplasmic reticulum membrane"/>
    <property type="evidence" value="ECO:0007669"/>
    <property type="project" value="UniProtKB-SubCell"/>
</dbReference>
<comment type="cofactor">
    <cofactor evidence="1 9">
        <name>heme</name>
        <dbReference type="ChEBI" id="CHEBI:30413"/>
    </cofactor>
</comment>
<evidence type="ECO:0000313" key="12">
    <source>
        <dbReference type="EMBL" id="KAI9563275.1"/>
    </source>
</evidence>
<dbReference type="AlphaFoldDB" id="A0AAD5LIB8"/>
<feature type="binding site" description="axial binding residue" evidence="9">
    <location>
        <position position="469"/>
    </location>
    <ligand>
        <name>heme</name>
        <dbReference type="ChEBI" id="CHEBI:30413"/>
    </ligand>
    <ligandPart>
        <name>Fe</name>
        <dbReference type="ChEBI" id="CHEBI:18248"/>
    </ligandPart>
</feature>
<keyword evidence="13" id="KW-1185">Reference proteome</keyword>
<proteinExistence type="inferred from homology"/>
<evidence type="ECO:0000256" key="9">
    <source>
        <dbReference type="PIRSR" id="PIRSR602401-1"/>
    </source>
</evidence>
<dbReference type="InterPro" id="IPR036396">
    <property type="entry name" value="Cyt_P450_sf"/>
</dbReference>
<dbReference type="SUPFAM" id="SSF48264">
    <property type="entry name" value="Cytochrome P450"/>
    <property type="match status" value="1"/>
</dbReference>
<dbReference type="GO" id="GO:0005506">
    <property type="term" value="F:iron ion binding"/>
    <property type="evidence" value="ECO:0007669"/>
    <property type="project" value="InterPro"/>
</dbReference>
<dbReference type="InterPro" id="IPR001128">
    <property type="entry name" value="Cyt_P450"/>
</dbReference>
<keyword evidence="8 11" id="KW-0472">Membrane</keyword>
<dbReference type="PRINTS" id="PR00463">
    <property type="entry name" value="EP450I"/>
</dbReference>
<keyword evidence="5" id="KW-0256">Endoplasmic reticulum</keyword>
<dbReference type="Pfam" id="PF00067">
    <property type="entry name" value="p450"/>
    <property type="match status" value="1"/>
</dbReference>
<comment type="similarity">
    <text evidence="3 10">Belongs to the cytochrome P450 family.</text>
</comment>
<dbReference type="PANTHER" id="PTHR24291:SF189">
    <property type="entry name" value="CYTOCHROME P450 4C3-RELATED"/>
    <property type="match status" value="1"/>
</dbReference>
<evidence type="ECO:0000256" key="8">
    <source>
        <dbReference type="ARBA" id="ARBA00023136"/>
    </source>
</evidence>
<feature type="transmembrane region" description="Helical" evidence="11">
    <location>
        <begin position="15"/>
        <end position="32"/>
    </location>
</feature>
<evidence type="ECO:0000256" key="3">
    <source>
        <dbReference type="ARBA" id="ARBA00010617"/>
    </source>
</evidence>
<dbReference type="PANTHER" id="PTHR24291">
    <property type="entry name" value="CYTOCHROME P450 FAMILY 4"/>
    <property type="match status" value="1"/>
</dbReference>
<evidence type="ECO:0000256" key="11">
    <source>
        <dbReference type="SAM" id="Phobius"/>
    </source>
</evidence>
<dbReference type="EMBL" id="WJBH02000002">
    <property type="protein sequence ID" value="KAI9563275.1"/>
    <property type="molecule type" value="Genomic_DNA"/>
</dbReference>
<evidence type="ECO:0000256" key="7">
    <source>
        <dbReference type="ARBA" id="ARBA00023033"/>
    </source>
</evidence>
<keyword evidence="11" id="KW-1133">Transmembrane helix</keyword>
<dbReference type="GO" id="GO:0016705">
    <property type="term" value="F:oxidoreductase activity, acting on paired donors, with incorporation or reduction of molecular oxygen"/>
    <property type="evidence" value="ECO:0007669"/>
    <property type="project" value="InterPro"/>
</dbReference>
<dbReference type="CDD" id="cd20628">
    <property type="entry name" value="CYP4"/>
    <property type="match status" value="1"/>
</dbReference>
<comment type="caution">
    <text evidence="12">The sequence shown here is derived from an EMBL/GenBank/DDBJ whole genome shotgun (WGS) entry which is preliminary data.</text>
</comment>
<keyword evidence="10" id="KW-0560">Oxidoreductase</keyword>
<comment type="subcellular location">
    <subcellularLocation>
        <location evidence="2">Endoplasmic reticulum membrane</location>
    </subcellularLocation>
</comment>
<keyword evidence="9 10" id="KW-0479">Metal-binding</keyword>
<evidence type="ECO:0000256" key="1">
    <source>
        <dbReference type="ARBA" id="ARBA00001971"/>
    </source>
</evidence>
<evidence type="ECO:0000256" key="10">
    <source>
        <dbReference type="RuleBase" id="RU000461"/>
    </source>
</evidence>
<dbReference type="PROSITE" id="PS00086">
    <property type="entry name" value="CYTOCHROME_P450"/>
    <property type="match status" value="1"/>
</dbReference>
<evidence type="ECO:0000256" key="4">
    <source>
        <dbReference type="ARBA" id="ARBA00022617"/>
    </source>
</evidence>
<keyword evidence="11" id="KW-0812">Transmembrane</keyword>
<gene>
    <name evidence="12" type="ORF">GHT06_010733</name>
</gene>
<dbReference type="Gene3D" id="1.10.630.10">
    <property type="entry name" value="Cytochrome P450"/>
    <property type="match status" value="1"/>
</dbReference>
<accession>A0AAD5LIB8</accession>
<evidence type="ECO:0000256" key="6">
    <source>
        <dbReference type="ARBA" id="ARBA00023004"/>
    </source>
</evidence>
<protein>
    <submittedName>
        <fullName evidence="12">Uncharacterized protein</fullName>
    </submittedName>
</protein>
<dbReference type="InterPro" id="IPR002401">
    <property type="entry name" value="Cyt_P450_E_grp-I"/>
</dbReference>
<dbReference type="InterPro" id="IPR017972">
    <property type="entry name" value="Cyt_P450_CS"/>
</dbReference>
<reference evidence="12 13" key="1">
    <citation type="submission" date="2022-05" db="EMBL/GenBank/DDBJ databases">
        <title>A multi-omics perspective on studying reproductive biology in Daphnia sinensis.</title>
        <authorList>
            <person name="Jia J."/>
        </authorList>
    </citation>
    <scope>NUCLEOTIDE SEQUENCE [LARGE SCALE GENOMIC DNA]</scope>
    <source>
        <strain evidence="12 13">WSL</strain>
    </source>
</reference>
<sequence>MSYALNNVNSLRTDVILSIWLILPAIAIFYYWKWSRSRTVRLINAIPGLKPLPLLGNILHMDGNHDRFFQTMSVDWVKKYGPIYRVWVGLRPFVILASPELAQAILSSSKNNTKTSDYLHFNKWLGNSVMLSSGDHWKNRRRIVTPAFHFQNYQSFIDVFNEKSSMCTAEFERIIGTQGDTEIDISRPLNKCALNIICETAMGQEAKIEEEKDVYPSNVHRFCQLFIERLGQPWLANEWIYKMSSMYRESERCVNTLHAFTNKITKNRRELLERCAKKNLDVAQNGAIVEEKPLSKSRFAIVDRLIEASNEGADLNDSGIREEIDTITFAGFDTTSTAMVWFFFLMAKYPEHQQLIVNELDSVFGDDRDRPCTIQDISELKYLECCIKETLRLYPSLPGPMRTLTEDVELGGYTVPAGVTVIPAFYGIHHNPDVYPDPEAFKPERFFPENSIGRHPYAFLPFSAGPRNCVGQKYAMIELKIVFANILRRVRFTASDPNMSDACRIGLVLKPKYAIRLTVSKRDKND</sequence>
<evidence type="ECO:0000256" key="2">
    <source>
        <dbReference type="ARBA" id="ARBA00004586"/>
    </source>
</evidence>
<dbReference type="Proteomes" id="UP000820818">
    <property type="component" value="Linkage Group LG2"/>
</dbReference>
<evidence type="ECO:0000313" key="13">
    <source>
        <dbReference type="Proteomes" id="UP000820818"/>
    </source>
</evidence>
<dbReference type="GO" id="GO:0020037">
    <property type="term" value="F:heme binding"/>
    <property type="evidence" value="ECO:0007669"/>
    <property type="project" value="InterPro"/>
</dbReference>